<dbReference type="GO" id="GO:0005524">
    <property type="term" value="F:ATP binding"/>
    <property type="evidence" value="ECO:0007669"/>
    <property type="project" value="UniProtKB-KW"/>
</dbReference>
<dbReference type="Gene3D" id="3.40.50.300">
    <property type="entry name" value="P-loop containing nucleotide triphosphate hydrolases"/>
    <property type="match status" value="1"/>
</dbReference>
<evidence type="ECO:0000256" key="6">
    <source>
        <dbReference type="SAM" id="MobiDB-lite"/>
    </source>
</evidence>
<dbReference type="PANTHER" id="PTHR45626">
    <property type="entry name" value="TRANSCRIPTION TERMINATION FACTOR 2-RELATED"/>
    <property type="match status" value="1"/>
</dbReference>
<dbReference type="Proteomes" id="UP000193642">
    <property type="component" value="Unassembled WGS sequence"/>
</dbReference>
<dbReference type="InterPro" id="IPR001487">
    <property type="entry name" value="Bromodomain"/>
</dbReference>
<evidence type="ECO:0000256" key="5">
    <source>
        <dbReference type="PROSITE-ProRule" id="PRU00035"/>
    </source>
</evidence>
<evidence type="ECO:0000256" key="2">
    <source>
        <dbReference type="ARBA" id="ARBA00022801"/>
    </source>
</evidence>
<dbReference type="Gene3D" id="3.40.50.10810">
    <property type="entry name" value="Tandem AAA-ATPase domain"/>
    <property type="match status" value="2"/>
</dbReference>
<evidence type="ECO:0000313" key="9">
    <source>
        <dbReference type="Proteomes" id="UP000193642"/>
    </source>
</evidence>
<dbReference type="InterPro" id="IPR000330">
    <property type="entry name" value="SNF2_N"/>
</dbReference>
<dbReference type="InterPro" id="IPR038718">
    <property type="entry name" value="SNF2-like_sf"/>
</dbReference>
<dbReference type="Pfam" id="PF00176">
    <property type="entry name" value="SNF2-rel_dom"/>
    <property type="match status" value="1"/>
</dbReference>
<dbReference type="Pfam" id="PF00271">
    <property type="entry name" value="Helicase_C"/>
    <property type="match status" value="1"/>
</dbReference>
<dbReference type="SUPFAM" id="SSF52540">
    <property type="entry name" value="P-loop containing nucleoside triphosphate hydrolases"/>
    <property type="match status" value="2"/>
</dbReference>
<dbReference type="InterPro" id="IPR036427">
    <property type="entry name" value="Bromodomain-like_sf"/>
</dbReference>
<reference evidence="8 9" key="1">
    <citation type="submission" date="2016-07" db="EMBL/GenBank/DDBJ databases">
        <title>Pervasive Adenine N6-methylation of Active Genes in Fungi.</title>
        <authorList>
            <consortium name="DOE Joint Genome Institute"/>
            <person name="Mondo S.J."/>
            <person name="Dannebaum R.O."/>
            <person name="Kuo R.C."/>
            <person name="Labutti K."/>
            <person name="Haridas S."/>
            <person name="Kuo A."/>
            <person name="Salamov A."/>
            <person name="Ahrendt S.R."/>
            <person name="Lipzen A."/>
            <person name="Sullivan W."/>
            <person name="Andreopoulos W.B."/>
            <person name="Clum A."/>
            <person name="Lindquist E."/>
            <person name="Daum C."/>
            <person name="Ramamoorthy G.K."/>
            <person name="Gryganskyi A."/>
            <person name="Culley D."/>
            <person name="Magnuson J.K."/>
            <person name="James T.Y."/>
            <person name="O'Malley M.A."/>
            <person name="Stajich J.E."/>
            <person name="Spatafora J.W."/>
            <person name="Visel A."/>
            <person name="Grigoriev I.V."/>
        </authorList>
    </citation>
    <scope>NUCLEOTIDE SEQUENCE [LARGE SCALE GENOMIC DNA]</scope>
    <source>
        <strain evidence="8 9">JEL800</strain>
    </source>
</reference>
<dbReference type="STRING" id="329046.A0A1Y2D2T9"/>
<dbReference type="InterPro" id="IPR050628">
    <property type="entry name" value="SNF2_RAD54_helicase_TF"/>
</dbReference>
<keyword evidence="1" id="KW-0547">Nucleotide-binding</keyword>
<feature type="domain" description="Bromo" evidence="7">
    <location>
        <begin position="761"/>
        <end position="833"/>
    </location>
</feature>
<dbReference type="SMART" id="SM00297">
    <property type="entry name" value="BROMO"/>
    <property type="match status" value="1"/>
</dbReference>
<dbReference type="InterPro" id="IPR001650">
    <property type="entry name" value="Helicase_C-like"/>
</dbReference>
<dbReference type="EMBL" id="MCGO01000001">
    <property type="protein sequence ID" value="ORY53426.1"/>
    <property type="molecule type" value="Genomic_DNA"/>
</dbReference>
<keyword evidence="2" id="KW-0378">Hydrolase</keyword>
<dbReference type="GO" id="GO:0005634">
    <property type="term" value="C:nucleus"/>
    <property type="evidence" value="ECO:0007669"/>
    <property type="project" value="TreeGrafter"/>
</dbReference>
<protein>
    <recommendedName>
        <fullName evidence="7">Bromo domain-containing protein</fullName>
    </recommendedName>
</protein>
<dbReference type="GO" id="GO:0008094">
    <property type="term" value="F:ATP-dependent activity, acting on DNA"/>
    <property type="evidence" value="ECO:0007669"/>
    <property type="project" value="TreeGrafter"/>
</dbReference>
<dbReference type="PROSITE" id="PS50014">
    <property type="entry name" value="BROMODOMAIN_2"/>
    <property type="match status" value="1"/>
</dbReference>
<evidence type="ECO:0000313" key="8">
    <source>
        <dbReference type="EMBL" id="ORY53426.1"/>
    </source>
</evidence>
<feature type="region of interest" description="Disordered" evidence="6">
    <location>
        <begin position="687"/>
        <end position="710"/>
    </location>
</feature>
<name>A0A1Y2D2T9_9FUNG</name>
<dbReference type="GO" id="GO:0016787">
    <property type="term" value="F:hydrolase activity"/>
    <property type="evidence" value="ECO:0007669"/>
    <property type="project" value="UniProtKB-KW"/>
</dbReference>
<feature type="region of interest" description="Disordered" evidence="6">
    <location>
        <begin position="611"/>
        <end position="636"/>
    </location>
</feature>
<dbReference type="Pfam" id="PF00439">
    <property type="entry name" value="Bromodomain"/>
    <property type="match status" value="1"/>
</dbReference>
<keyword evidence="3" id="KW-0067">ATP-binding</keyword>
<keyword evidence="4 5" id="KW-0103">Bromodomain</keyword>
<organism evidence="8 9">
    <name type="scientific">Rhizoclosmatium globosum</name>
    <dbReference type="NCBI Taxonomy" id="329046"/>
    <lineage>
        <taxon>Eukaryota</taxon>
        <taxon>Fungi</taxon>
        <taxon>Fungi incertae sedis</taxon>
        <taxon>Chytridiomycota</taxon>
        <taxon>Chytridiomycota incertae sedis</taxon>
        <taxon>Chytridiomycetes</taxon>
        <taxon>Chytridiales</taxon>
        <taxon>Chytriomycetaceae</taxon>
        <taxon>Rhizoclosmatium</taxon>
    </lineage>
</organism>
<comment type="caution">
    <text evidence="8">The sequence shown here is derived from an EMBL/GenBank/DDBJ whole genome shotgun (WGS) entry which is preliminary data.</text>
</comment>
<dbReference type="AlphaFoldDB" id="A0A1Y2D2T9"/>
<evidence type="ECO:0000256" key="3">
    <source>
        <dbReference type="ARBA" id="ARBA00022840"/>
    </source>
</evidence>
<dbReference type="InterPro" id="IPR027417">
    <property type="entry name" value="P-loop_NTPase"/>
</dbReference>
<gene>
    <name evidence="8" type="ORF">BCR33DRAFT_710861</name>
</gene>
<dbReference type="CDD" id="cd04369">
    <property type="entry name" value="Bromodomain"/>
    <property type="match status" value="1"/>
</dbReference>
<evidence type="ECO:0000256" key="1">
    <source>
        <dbReference type="ARBA" id="ARBA00022741"/>
    </source>
</evidence>
<dbReference type="PANTHER" id="PTHR45626:SF51">
    <property type="entry name" value="SNF2-RELATED DOMAIN-CONTAINING PROTEIN"/>
    <property type="match status" value="1"/>
</dbReference>
<feature type="compositionally biased region" description="Polar residues" evidence="6">
    <location>
        <begin position="697"/>
        <end position="710"/>
    </location>
</feature>
<accession>A0A1Y2D2T9</accession>
<proteinExistence type="predicted"/>
<dbReference type="GO" id="GO:0006281">
    <property type="term" value="P:DNA repair"/>
    <property type="evidence" value="ECO:0007669"/>
    <property type="project" value="TreeGrafter"/>
</dbReference>
<evidence type="ECO:0000259" key="7">
    <source>
        <dbReference type="PROSITE" id="PS50014"/>
    </source>
</evidence>
<dbReference type="SUPFAM" id="SSF47370">
    <property type="entry name" value="Bromodomain"/>
    <property type="match status" value="1"/>
</dbReference>
<sequence length="1120" mass="124931">MEEDKGPGCHNNLKMGPVRGGILCENMGSGKTLMVIGLIAATLNKGARLFDARWNVEVAAAPLHLPNLDNHENTLVQWSARSSLDGSVVYYEPVAGKPMPSLVQLCLATIKLQNSATINEHIATSLPEHIEKPYQNLQHFITSDFIQHSTRSIHSRAASEPTPNQSSTHRIHLSKTTLIVVPDTLIRQWRAEFSKHVLPGEINVLDLENTKTSIPQPTDLIAYDVILITHSRLSQEDTKFGFEFKGVDRSCRCPYKGATRIVDCKCELIQSILKSGSLKSKSKKKVVHGYISPLIQVYFQRLVFDEGHLLKHESAGETKLLDTVAKLKAHWKWVCSGTPLPNILDNGEVVDKKRRMEMEKLDLRKLSGIVGNYLKIEPFCHDKNIFSREVSAPWLSGKDIGLERVQHLFNSLVVRHQIEDIQNQHPLPPLHEKTVYLKMNQHERINTNILIAQIKLNSVLTEREGVDYFGHPSMRDALHEVVYNLKLSHFNFNGIEIVSQAKRAAENALSGLTRAVVGEKSYDCNLLTSVISHLQRAEDAYYDAKQQISTDILYVVKECRCLWKCGGFLDDGLPVALVDFRNGRRLLTKEQIEKHATALKIAKLNSELESGDLESSGDLGTNNPADSTEAGKRSFSVESEVALEPVKKKLKMIGEGDVESHIVGIPKKKKRVAFAFDSMDIDEEKGNSDFTIPSPVKMNSTNLGSTSGSHISTKTEKLLKMAKARINLPTGVSKNVSSRSPIVSLTSEEKSKCKKVLRTLMHAENSIWFADPVDPVLLGIPEYFDIIKEPMDFRTLKKLLKEGRISSVAEFRRLGELIFQNAINFNHSTNQIHRDALMLFDLLRTEMNKNFGSAVIAPIMETVPVASASSSSTNNHITTARKEAHLEMKESSQIESTSSAPKAKPCKTCLENPKLSFTIEASTCTKLTYIADQILKYHKTEKIIIYTTLESEMHSIREFCELAGVKSLLFMKSRQATSQKADNVLTFNTTGQDIPVFIMDVSKAAFGLDLSTASRIYFLRPVAETAIYKQAIKRAHRLGCTKPVYVETLAFEGTLEVSSQVDANKKGNGFGKEKVSVADLKMKDMIDVAPFVMGDSPDVGGLSDLFTPDVRFTEPFVKRI</sequence>
<keyword evidence="9" id="KW-1185">Reference proteome</keyword>
<dbReference type="OrthoDB" id="2801544at2759"/>
<evidence type="ECO:0000256" key="4">
    <source>
        <dbReference type="ARBA" id="ARBA00023117"/>
    </source>
</evidence>
<dbReference type="GO" id="GO:0006325">
    <property type="term" value="P:chromatin organization"/>
    <property type="evidence" value="ECO:0007669"/>
    <property type="project" value="UniProtKB-ARBA"/>
</dbReference>
<dbReference type="Gene3D" id="1.20.920.10">
    <property type="entry name" value="Bromodomain-like"/>
    <property type="match status" value="1"/>
</dbReference>